<comment type="caution">
    <text evidence="3">The sequence shown here is derived from an EMBL/GenBank/DDBJ whole genome shotgun (WGS) entry which is preliminary data.</text>
</comment>
<accession>A0A6G0Z5Z3</accession>
<dbReference type="EMBL" id="VUJU01001252">
    <property type="protein sequence ID" value="KAF0766156.1"/>
    <property type="molecule type" value="Genomic_DNA"/>
</dbReference>
<protein>
    <submittedName>
        <fullName evidence="3">Uncharacterized protein</fullName>
    </submittedName>
</protein>
<dbReference type="OrthoDB" id="5843397at2759"/>
<dbReference type="PANTHER" id="PTHR23278:SF19">
    <property type="entry name" value="OBSCURIN"/>
    <property type="match status" value="1"/>
</dbReference>
<evidence type="ECO:0000256" key="1">
    <source>
        <dbReference type="SAM" id="MobiDB-lite"/>
    </source>
</evidence>
<evidence type="ECO:0000313" key="3">
    <source>
        <dbReference type="EMBL" id="KAF0766156.1"/>
    </source>
</evidence>
<keyword evidence="2" id="KW-1133">Transmembrane helix</keyword>
<dbReference type="Proteomes" id="UP000478052">
    <property type="component" value="Unassembled WGS sequence"/>
</dbReference>
<evidence type="ECO:0000256" key="2">
    <source>
        <dbReference type="SAM" id="Phobius"/>
    </source>
</evidence>
<name>A0A6G0Z5Z3_APHCR</name>
<sequence>RPDPPFNCTSGDRTLFSVHVWCTQGFDGGVAQRFALEAYDSAGRDDGGPFGPDDGYGGPAVAADGPRPPMLANLTADRPDFTLRQLSPSVGLRLAVYAYNSRGTSDRTWFTAYTLNSADKQTTSGSSAVGAGGNDHFRLTPVVAGLLAVTIVSAVAAAAVMCALRVRSRRHRNQRRQDLCGAGTGSIMGGGVGGGAAVIAVCKQKADDDDDEYVAAALDPDKNPDLIPPTKIKSAFNSQSPFIYLILNYVLVVLVRVKVYIRLGGSRGNIGYRVVQQQSMMGLNDDDDENLNTAESSDDERSGYPTLPVDGIGSRPSAGSLRHPATSLGSGYSNNGYRPEQHMSTTIAVSSRLPPYHHREIVTVRTPLMSSQQESCV</sequence>
<organism evidence="3 4">
    <name type="scientific">Aphis craccivora</name>
    <name type="common">Cowpea aphid</name>
    <dbReference type="NCBI Taxonomy" id="307492"/>
    <lineage>
        <taxon>Eukaryota</taxon>
        <taxon>Metazoa</taxon>
        <taxon>Ecdysozoa</taxon>
        <taxon>Arthropoda</taxon>
        <taxon>Hexapoda</taxon>
        <taxon>Insecta</taxon>
        <taxon>Pterygota</taxon>
        <taxon>Neoptera</taxon>
        <taxon>Paraneoptera</taxon>
        <taxon>Hemiptera</taxon>
        <taxon>Sternorrhyncha</taxon>
        <taxon>Aphidomorpha</taxon>
        <taxon>Aphidoidea</taxon>
        <taxon>Aphididae</taxon>
        <taxon>Aphidini</taxon>
        <taxon>Aphis</taxon>
        <taxon>Aphis</taxon>
    </lineage>
</organism>
<dbReference type="AlphaFoldDB" id="A0A6G0Z5Z3"/>
<keyword evidence="2" id="KW-0472">Membrane</keyword>
<feature type="transmembrane region" description="Helical" evidence="2">
    <location>
        <begin position="242"/>
        <end position="261"/>
    </location>
</feature>
<keyword evidence="4" id="KW-1185">Reference proteome</keyword>
<feature type="region of interest" description="Disordered" evidence="1">
    <location>
        <begin position="281"/>
        <end position="334"/>
    </location>
</feature>
<feature type="non-terminal residue" evidence="3">
    <location>
        <position position="1"/>
    </location>
</feature>
<keyword evidence="2" id="KW-0812">Transmembrane</keyword>
<feature type="transmembrane region" description="Helical" evidence="2">
    <location>
        <begin position="142"/>
        <end position="166"/>
    </location>
</feature>
<gene>
    <name evidence="3" type="ORF">FWK35_00018502</name>
</gene>
<proteinExistence type="predicted"/>
<reference evidence="3 4" key="1">
    <citation type="submission" date="2019-08" db="EMBL/GenBank/DDBJ databases">
        <title>Whole genome of Aphis craccivora.</title>
        <authorList>
            <person name="Voronova N.V."/>
            <person name="Shulinski R.S."/>
            <person name="Bandarenka Y.V."/>
            <person name="Zhorov D.G."/>
            <person name="Warner D."/>
        </authorList>
    </citation>
    <scope>NUCLEOTIDE SEQUENCE [LARGE SCALE GENOMIC DNA]</scope>
    <source>
        <strain evidence="3">180601</strain>
        <tissue evidence="3">Whole Body</tissue>
    </source>
</reference>
<feature type="non-terminal residue" evidence="3">
    <location>
        <position position="377"/>
    </location>
</feature>
<dbReference type="PANTHER" id="PTHR23278">
    <property type="entry name" value="SIDESTEP PROTEIN"/>
    <property type="match status" value="1"/>
</dbReference>
<evidence type="ECO:0000313" key="4">
    <source>
        <dbReference type="Proteomes" id="UP000478052"/>
    </source>
</evidence>